<dbReference type="AlphaFoldDB" id="A0AAN8ESA9"/>
<comment type="similarity">
    <text evidence="1">Belongs to the NmrA-type oxidoreductase family.</text>
</comment>
<dbReference type="PANTHER" id="PTHR42748">
    <property type="entry name" value="NITROGEN METABOLITE REPRESSION PROTEIN NMRA FAMILY MEMBER"/>
    <property type="match status" value="1"/>
</dbReference>
<keyword evidence="2" id="KW-0521">NADP</keyword>
<dbReference type="SUPFAM" id="SSF51735">
    <property type="entry name" value="NAD(P)-binding Rossmann-fold domains"/>
    <property type="match status" value="1"/>
</dbReference>
<accession>A0AAN8ESA9</accession>
<sequence length="334" mass="36606">MSRNIAITAVDGHTGSAIAKYILEHDQFKKKVGTITGLALKVTSPQAKELGKLGVKIVAHKPGKMREMVKLMQSTGADTVCLIPPAHQDKYDITVELIEATKKAGIPNVCFISSAGCDLADPQKQPHLRQFIELESMFMSAKGDSETETGHSPVVIRAGFYAENLLLYAAQMMEEQTIPLPIGESHKFAPMAMQDLAQVAANVLTGKGKHGFSDKHRGQLMVLTGPMMCAGNELATAASQALGMELEFEDISEAEARKVLKAQSDLDPSELQYLLEYYSLVREGKTNYISTTAFHDVTGQHPTEPPEFFKQHQQQLGVKEEEQHPSKKRKTNGS</sequence>
<proteinExistence type="inferred from homology"/>
<organism evidence="5 6">
    <name type="scientific">Knufia fluminis</name>
    <dbReference type="NCBI Taxonomy" id="191047"/>
    <lineage>
        <taxon>Eukaryota</taxon>
        <taxon>Fungi</taxon>
        <taxon>Dikarya</taxon>
        <taxon>Ascomycota</taxon>
        <taxon>Pezizomycotina</taxon>
        <taxon>Eurotiomycetes</taxon>
        <taxon>Chaetothyriomycetidae</taxon>
        <taxon>Chaetothyriales</taxon>
        <taxon>Trichomeriaceae</taxon>
        <taxon>Knufia</taxon>
    </lineage>
</organism>
<evidence type="ECO:0000313" key="6">
    <source>
        <dbReference type="Proteomes" id="UP001316803"/>
    </source>
</evidence>
<feature type="domain" description="NmrA-like" evidence="4">
    <location>
        <begin position="3"/>
        <end position="259"/>
    </location>
</feature>
<feature type="region of interest" description="Disordered" evidence="3">
    <location>
        <begin position="297"/>
        <end position="334"/>
    </location>
</feature>
<evidence type="ECO:0000256" key="1">
    <source>
        <dbReference type="ARBA" id="ARBA00006328"/>
    </source>
</evidence>
<reference evidence="5 6" key="1">
    <citation type="submission" date="2022-12" db="EMBL/GenBank/DDBJ databases">
        <title>Genomic features and morphological characterization of a novel Knufia sp. strain isolated from spacecraft assembly facility.</title>
        <authorList>
            <person name="Teixeira M."/>
            <person name="Chander A.M."/>
            <person name="Stajich J.E."/>
            <person name="Venkateswaran K."/>
        </authorList>
    </citation>
    <scope>NUCLEOTIDE SEQUENCE [LARGE SCALE GENOMIC DNA]</scope>
    <source>
        <strain evidence="5 6">FJI-L2-BK-P2</strain>
    </source>
</reference>
<dbReference type="Gene3D" id="3.40.50.720">
    <property type="entry name" value="NAD(P)-binding Rossmann-like Domain"/>
    <property type="match status" value="1"/>
</dbReference>
<comment type="caution">
    <text evidence="5">The sequence shown here is derived from an EMBL/GenBank/DDBJ whole genome shotgun (WGS) entry which is preliminary data.</text>
</comment>
<dbReference type="InterPro" id="IPR036291">
    <property type="entry name" value="NAD(P)-bd_dom_sf"/>
</dbReference>
<dbReference type="PANTHER" id="PTHR42748:SF22">
    <property type="entry name" value="NMRA-LIKE DOMAIN-CONTAINING PROTEIN"/>
    <property type="match status" value="1"/>
</dbReference>
<dbReference type="InterPro" id="IPR008030">
    <property type="entry name" value="NmrA-like"/>
</dbReference>
<evidence type="ECO:0000259" key="4">
    <source>
        <dbReference type="Pfam" id="PF05368"/>
    </source>
</evidence>
<evidence type="ECO:0000256" key="2">
    <source>
        <dbReference type="ARBA" id="ARBA00022857"/>
    </source>
</evidence>
<gene>
    <name evidence="5" type="ORF">OHC33_003714</name>
</gene>
<evidence type="ECO:0000313" key="5">
    <source>
        <dbReference type="EMBL" id="KAK5955035.1"/>
    </source>
</evidence>
<protein>
    <recommendedName>
        <fullName evidence="4">NmrA-like domain-containing protein</fullName>
    </recommendedName>
</protein>
<dbReference type="Proteomes" id="UP001316803">
    <property type="component" value="Unassembled WGS sequence"/>
</dbReference>
<dbReference type="GO" id="GO:0005634">
    <property type="term" value="C:nucleus"/>
    <property type="evidence" value="ECO:0007669"/>
    <property type="project" value="TreeGrafter"/>
</dbReference>
<dbReference type="Pfam" id="PF05368">
    <property type="entry name" value="NmrA"/>
    <property type="match status" value="1"/>
</dbReference>
<dbReference type="EMBL" id="JAKLMC020000007">
    <property type="protein sequence ID" value="KAK5955035.1"/>
    <property type="molecule type" value="Genomic_DNA"/>
</dbReference>
<keyword evidence="6" id="KW-1185">Reference proteome</keyword>
<evidence type="ECO:0000256" key="3">
    <source>
        <dbReference type="SAM" id="MobiDB-lite"/>
    </source>
</evidence>
<name>A0AAN8ESA9_9EURO</name>
<dbReference type="InterPro" id="IPR051164">
    <property type="entry name" value="NmrA-like_oxidored"/>
</dbReference>